<dbReference type="Gramene" id="evm.model.03.67">
    <property type="protein sequence ID" value="cds.evm.model.03.67"/>
    <property type="gene ID" value="evm.TU.03.67"/>
</dbReference>
<name>A0A803P9X1_CANSA</name>
<keyword evidence="1" id="KW-0433">Leucine-rich repeat</keyword>
<evidence type="ECO:0000256" key="5">
    <source>
        <dbReference type="ARBA" id="ARBA00022840"/>
    </source>
</evidence>
<dbReference type="Proteomes" id="UP000596661">
    <property type="component" value="Chromosome 3"/>
</dbReference>
<evidence type="ECO:0000259" key="9">
    <source>
        <dbReference type="Pfam" id="PF25019"/>
    </source>
</evidence>
<evidence type="ECO:0000259" key="8">
    <source>
        <dbReference type="Pfam" id="PF23559"/>
    </source>
</evidence>
<dbReference type="InterPro" id="IPR032675">
    <property type="entry name" value="LRR_dom_sf"/>
</dbReference>
<dbReference type="OMA" id="HINGTHI"/>
<dbReference type="InterPro" id="IPR056789">
    <property type="entry name" value="LRR_R13L1-DRL21"/>
</dbReference>
<dbReference type="Pfam" id="PF23559">
    <property type="entry name" value="WHD_DRP"/>
    <property type="match status" value="1"/>
</dbReference>
<evidence type="ECO:0000256" key="1">
    <source>
        <dbReference type="ARBA" id="ARBA00022614"/>
    </source>
</evidence>
<dbReference type="FunFam" id="1.10.10.10:FF:000322">
    <property type="entry name" value="Probable disease resistance protein At1g63360"/>
    <property type="match status" value="1"/>
</dbReference>
<dbReference type="GO" id="GO:0005524">
    <property type="term" value="F:ATP binding"/>
    <property type="evidence" value="ECO:0007669"/>
    <property type="project" value="UniProtKB-KW"/>
</dbReference>
<keyword evidence="3" id="KW-0547">Nucleotide-binding</keyword>
<dbReference type="Gene3D" id="1.10.8.430">
    <property type="entry name" value="Helical domain of apoptotic protease-activating factors"/>
    <property type="match status" value="1"/>
</dbReference>
<dbReference type="InterPro" id="IPR041118">
    <property type="entry name" value="Rx_N"/>
</dbReference>
<keyword evidence="5" id="KW-0067">ATP-binding</keyword>
<dbReference type="AlphaFoldDB" id="A0A803P9X1"/>
<evidence type="ECO:0000313" key="10">
    <source>
        <dbReference type="EnsemblPlants" id="cds.evm.model.03.67"/>
    </source>
</evidence>
<dbReference type="SUPFAM" id="SSF52540">
    <property type="entry name" value="P-loop containing nucleoside triphosphate hydrolases"/>
    <property type="match status" value="1"/>
</dbReference>
<evidence type="ECO:0000259" key="6">
    <source>
        <dbReference type="Pfam" id="PF00931"/>
    </source>
</evidence>
<reference evidence="10" key="2">
    <citation type="submission" date="2021-03" db="UniProtKB">
        <authorList>
            <consortium name="EnsemblPlants"/>
        </authorList>
    </citation>
    <scope>IDENTIFICATION</scope>
</reference>
<dbReference type="GO" id="GO:0006952">
    <property type="term" value="P:defense response"/>
    <property type="evidence" value="ECO:0007669"/>
    <property type="project" value="UniProtKB-KW"/>
</dbReference>
<keyword evidence="2" id="KW-0677">Repeat</keyword>
<dbReference type="PANTHER" id="PTHR36766:SF40">
    <property type="entry name" value="DISEASE RESISTANCE PROTEIN RGA3"/>
    <property type="match status" value="1"/>
</dbReference>
<dbReference type="InterPro" id="IPR002182">
    <property type="entry name" value="NB-ARC"/>
</dbReference>
<evidence type="ECO:0000259" key="7">
    <source>
        <dbReference type="Pfam" id="PF18052"/>
    </source>
</evidence>
<keyword evidence="11" id="KW-1185">Reference proteome</keyword>
<feature type="domain" description="Disease resistance protein winged helix" evidence="8">
    <location>
        <begin position="445"/>
        <end position="513"/>
    </location>
</feature>
<dbReference type="PRINTS" id="PR00364">
    <property type="entry name" value="DISEASERSIST"/>
</dbReference>
<evidence type="ECO:0000313" key="11">
    <source>
        <dbReference type="Proteomes" id="UP000596661"/>
    </source>
</evidence>
<dbReference type="InterPro" id="IPR058922">
    <property type="entry name" value="WHD_DRP"/>
</dbReference>
<dbReference type="InterPro" id="IPR042197">
    <property type="entry name" value="Apaf_helical"/>
</dbReference>
<organism evidence="10 11">
    <name type="scientific">Cannabis sativa</name>
    <name type="common">Hemp</name>
    <name type="synonym">Marijuana</name>
    <dbReference type="NCBI Taxonomy" id="3483"/>
    <lineage>
        <taxon>Eukaryota</taxon>
        <taxon>Viridiplantae</taxon>
        <taxon>Streptophyta</taxon>
        <taxon>Embryophyta</taxon>
        <taxon>Tracheophyta</taxon>
        <taxon>Spermatophyta</taxon>
        <taxon>Magnoliopsida</taxon>
        <taxon>eudicotyledons</taxon>
        <taxon>Gunneridae</taxon>
        <taxon>Pentapetalae</taxon>
        <taxon>rosids</taxon>
        <taxon>fabids</taxon>
        <taxon>Rosales</taxon>
        <taxon>Cannabaceae</taxon>
        <taxon>Cannabis</taxon>
    </lineage>
</organism>
<evidence type="ECO:0000256" key="4">
    <source>
        <dbReference type="ARBA" id="ARBA00022821"/>
    </source>
</evidence>
<feature type="domain" description="NB-ARC" evidence="6">
    <location>
        <begin position="181"/>
        <end position="355"/>
    </location>
</feature>
<dbReference type="Pfam" id="PF00931">
    <property type="entry name" value="NB-ARC"/>
    <property type="match status" value="1"/>
</dbReference>
<evidence type="ECO:0000256" key="2">
    <source>
        <dbReference type="ARBA" id="ARBA00022737"/>
    </source>
</evidence>
<evidence type="ECO:0000256" key="3">
    <source>
        <dbReference type="ARBA" id="ARBA00022741"/>
    </source>
</evidence>
<reference evidence="10" key="1">
    <citation type="submission" date="2018-11" db="EMBL/GenBank/DDBJ databases">
        <authorList>
            <person name="Grassa J C."/>
        </authorList>
    </citation>
    <scope>NUCLEOTIDE SEQUENCE [LARGE SCALE GENOMIC DNA]</scope>
</reference>
<dbReference type="GO" id="GO:0051707">
    <property type="term" value="P:response to other organism"/>
    <property type="evidence" value="ECO:0007669"/>
    <property type="project" value="UniProtKB-ARBA"/>
</dbReference>
<proteinExistence type="predicted"/>
<feature type="domain" description="R13L1/DRL21-like LRR repeat region" evidence="9">
    <location>
        <begin position="690"/>
        <end position="819"/>
    </location>
</feature>
<dbReference type="InterPro" id="IPR027417">
    <property type="entry name" value="P-loop_NTPase"/>
</dbReference>
<sequence length="1013" mass="116472">MAAEMVGGALLSAFLDPLVKKLASDVKHFFKRKETILKLLKELETLLSSADMLLIDAEEKLIKDPRVRKWLDDLKDTIYDADDLVYKIDTEALRKEMEGHHESHDSGCSKVLMKLISSSNPLTSFDKDIKFEIEETLGKLKLLLDNKDLGLELVRNHKKPERVCAPSLEESEIYGRDCEKEEIIKLLLLDETTGGDKLSVISIVGMGGIGKTTLAQLVFKDERVNKMFDVKVWITVGDDKVDFMKVMRLIVECWTPQHVKNVTSERCEIEEPYDLQEEVKKALSVKKFLFVVDDVWDENRAKWDVLNNCFKSGKHGSKIVVTTRSTVVASIMKTGSTYQLGRINEAAGWRLFAEHALLVVDSNDYFDLKEVGEKIVDKCKGLPLAIKSIGDLLRGIRSKEEWESILNNDIWELYEKKRVEILPALWLSYFHLPSELKQCFAYCSLFPKDYHFKKEEMVLLWMAEGLFQSTNGKRIEKVGEEYFEYLLSMSFFQPSSSDSEETFLMHDLIHDLAMFISGEFCVMMNNSTKCSLKVRHLHCEEASMLKKFQEFSKEKCFLRTLLLFHEFGEELLSKLHESFPRLRVLSIQNGVINKFPDSIGNLKYLRYLRLDCNYIEEIPNTICKLYNLEILLLEQCIEVTKLPNDIGNLIKLRHLSVPRLLEMPLQLGKLQNLQTLNRFVVGRNRDSGGIELLKEFQNLHGKLYIKGLENVSSLEEVSDAPLLMSKKFLSQLTLKWGYGHEPDYLHKERQRELLSVLQPHPNLKELTIENYKGNSFPNWMGDHRCLSNLVRLEISCCSNCSFLPSLGQLPSLKDLRIRYCGVVGIGSEFYHSTSLDSSVAIQTKPFFRSLENLTFGGLYYLQEWSFIEGGVFPRLKNLNFDRCKRLKVTLLGDYFPVLTVLVLNGSEELIPLLLPRAQLKQAPLITLKKIRIMSCKNLTHLDEAAYQHLTSLEKLEIINCPKLQCLPKELPASLSDLRIKNCELLTPRVERDRGEDWPTIAHISNIIVDDEKI</sequence>
<feature type="domain" description="Disease resistance N-terminal" evidence="7">
    <location>
        <begin position="15"/>
        <end position="101"/>
    </location>
</feature>
<accession>A0A803P9X1</accession>
<keyword evidence="4" id="KW-0611">Plant defense</keyword>
<protein>
    <submittedName>
        <fullName evidence="10">Uncharacterized protein</fullName>
    </submittedName>
</protein>
<dbReference type="EnsemblPlants" id="evm.model.03.67">
    <property type="protein sequence ID" value="cds.evm.model.03.67"/>
    <property type="gene ID" value="evm.TU.03.67"/>
</dbReference>
<dbReference type="Pfam" id="PF18052">
    <property type="entry name" value="Rx_N"/>
    <property type="match status" value="1"/>
</dbReference>
<dbReference type="PANTHER" id="PTHR36766">
    <property type="entry name" value="PLANT BROAD-SPECTRUM MILDEW RESISTANCE PROTEIN RPW8"/>
    <property type="match status" value="1"/>
</dbReference>
<dbReference type="Gene3D" id="3.80.10.10">
    <property type="entry name" value="Ribonuclease Inhibitor"/>
    <property type="match status" value="2"/>
</dbReference>
<dbReference type="GO" id="GO:0043531">
    <property type="term" value="F:ADP binding"/>
    <property type="evidence" value="ECO:0007669"/>
    <property type="project" value="InterPro"/>
</dbReference>
<dbReference type="SUPFAM" id="SSF52058">
    <property type="entry name" value="L domain-like"/>
    <property type="match status" value="1"/>
</dbReference>
<dbReference type="Gene3D" id="3.40.50.300">
    <property type="entry name" value="P-loop containing nucleotide triphosphate hydrolases"/>
    <property type="match status" value="1"/>
</dbReference>
<dbReference type="Gene3D" id="1.10.10.10">
    <property type="entry name" value="Winged helix-like DNA-binding domain superfamily/Winged helix DNA-binding domain"/>
    <property type="match status" value="1"/>
</dbReference>
<dbReference type="InterPro" id="IPR036388">
    <property type="entry name" value="WH-like_DNA-bd_sf"/>
</dbReference>
<dbReference type="Gene3D" id="1.20.5.4130">
    <property type="match status" value="1"/>
</dbReference>
<dbReference type="Pfam" id="PF25019">
    <property type="entry name" value="LRR_R13L1-DRL21"/>
    <property type="match status" value="1"/>
</dbReference>
<dbReference type="EMBL" id="UZAU01000246">
    <property type="status" value="NOT_ANNOTATED_CDS"/>
    <property type="molecule type" value="Genomic_DNA"/>
</dbReference>